<name>A0AAV4HT57_9GAST</name>
<sequence>MHKFVYILTDGPFDYGDLGGSDVHHLVRSIGEEYKPQYQQGVIGTVVNLLLYKLMIKHPYWDPQLKKSTGAMTKMKTSTIASAPNP</sequence>
<keyword evidence="2" id="KW-1185">Reference proteome</keyword>
<reference evidence="1 2" key="1">
    <citation type="journal article" date="2021" name="Elife">
        <title>Chloroplast acquisition without the gene transfer in kleptoplastic sea slugs, Plakobranchus ocellatus.</title>
        <authorList>
            <person name="Maeda T."/>
            <person name="Takahashi S."/>
            <person name="Yoshida T."/>
            <person name="Shimamura S."/>
            <person name="Takaki Y."/>
            <person name="Nagai Y."/>
            <person name="Toyoda A."/>
            <person name="Suzuki Y."/>
            <person name="Arimoto A."/>
            <person name="Ishii H."/>
            <person name="Satoh N."/>
            <person name="Nishiyama T."/>
            <person name="Hasebe M."/>
            <person name="Maruyama T."/>
            <person name="Minagawa J."/>
            <person name="Obokata J."/>
            <person name="Shigenobu S."/>
        </authorList>
    </citation>
    <scope>NUCLEOTIDE SEQUENCE [LARGE SCALE GENOMIC DNA]</scope>
</reference>
<comment type="caution">
    <text evidence="1">The sequence shown here is derived from an EMBL/GenBank/DDBJ whole genome shotgun (WGS) entry which is preliminary data.</text>
</comment>
<dbReference type="Proteomes" id="UP000762676">
    <property type="component" value="Unassembled WGS sequence"/>
</dbReference>
<dbReference type="AlphaFoldDB" id="A0AAV4HT57"/>
<evidence type="ECO:0000313" key="1">
    <source>
        <dbReference type="EMBL" id="GFR99890.1"/>
    </source>
</evidence>
<accession>A0AAV4HT57</accession>
<protein>
    <recommendedName>
        <fullName evidence="3">VWFA domain-containing protein</fullName>
    </recommendedName>
</protein>
<gene>
    <name evidence="1" type="ORF">ElyMa_001057800</name>
</gene>
<proteinExistence type="predicted"/>
<evidence type="ECO:0000313" key="2">
    <source>
        <dbReference type="Proteomes" id="UP000762676"/>
    </source>
</evidence>
<dbReference type="EMBL" id="BMAT01002136">
    <property type="protein sequence ID" value="GFR99890.1"/>
    <property type="molecule type" value="Genomic_DNA"/>
</dbReference>
<organism evidence="1 2">
    <name type="scientific">Elysia marginata</name>
    <dbReference type="NCBI Taxonomy" id="1093978"/>
    <lineage>
        <taxon>Eukaryota</taxon>
        <taxon>Metazoa</taxon>
        <taxon>Spiralia</taxon>
        <taxon>Lophotrochozoa</taxon>
        <taxon>Mollusca</taxon>
        <taxon>Gastropoda</taxon>
        <taxon>Heterobranchia</taxon>
        <taxon>Euthyneura</taxon>
        <taxon>Panpulmonata</taxon>
        <taxon>Sacoglossa</taxon>
        <taxon>Placobranchoidea</taxon>
        <taxon>Plakobranchidae</taxon>
        <taxon>Elysia</taxon>
    </lineage>
</organism>
<evidence type="ECO:0008006" key="3">
    <source>
        <dbReference type="Google" id="ProtNLM"/>
    </source>
</evidence>